<dbReference type="InterPro" id="IPR006179">
    <property type="entry name" value="5_nucleotidase/apyrase"/>
</dbReference>
<dbReference type="RefSeq" id="XP_042993681.1">
    <property type="nucleotide sequence ID" value="XM_043137747.1"/>
</dbReference>
<evidence type="ECO:0000313" key="7">
    <source>
        <dbReference type="EMBL" id="QUC16008.1"/>
    </source>
</evidence>
<dbReference type="PANTHER" id="PTHR11575">
    <property type="entry name" value="5'-NUCLEOTIDASE-RELATED"/>
    <property type="match status" value="1"/>
</dbReference>
<dbReference type="InterPro" id="IPR029052">
    <property type="entry name" value="Metallo-depent_PP-like"/>
</dbReference>
<dbReference type="GO" id="GO:0016787">
    <property type="term" value="F:hydrolase activity"/>
    <property type="evidence" value="ECO:0007669"/>
    <property type="project" value="UniProtKB-KW"/>
</dbReference>
<dbReference type="Gene3D" id="3.60.21.10">
    <property type="match status" value="1"/>
</dbReference>
<evidence type="ECO:0000256" key="2">
    <source>
        <dbReference type="ARBA" id="ARBA00022729"/>
    </source>
</evidence>
<evidence type="ECO:0000313" key="8">
    <source>
        <dbReference type="Proteomes" id="UP000027002"/>
    </source>
</evidence>
<comment type="similarity">
    <text evidence="1 3">Belongs to the 5'-nucleotidase family.</text>
</comment>
<dbReference type="AlphaFoldDB" id="A0A8E5MDD7"/>
<accession>A0A8E5MDD7</accession>
<evidence type="ECO:0000259" key="6">
    <source>
        <dbReference type="Pfam" id="PF02872"/>
    </source>
</evidence>
<dbReference type="SUPFAM" id="SSF55816">
    <property type="entry name" value="5'-nucleotidase (syn. UDP-sugar hydrolase), C-terminal domain"/>
    <property type="match status" value="1"/>
</dbReference>
<sequence>MPQTNTKKGLSSEPQVIYSSGRVAREAQEPPDVRILHYNDVYHVDSASAEPVGGLARFMTLCREHQEDEAFRNGPNVLTLFSGDAFNPSLESSVTKGRHMVPVLNEIKTDCACVGNHDFDFGVKQFQHLAEKCAFPWLIANVLDPALGEDVPIGNARRTHMLTTSNGVKVGLIGLGEREWLATINSLPPNLVYKSASATARELVPQLRAQGAEMVICLSHMREPNDNKLAEQTDGLIDVILGGHDHYYSHGLVKGTHVLRSGTDFKQLSYVEARRKPGGATGWDVDIWRRDVTSEVAEHGETAKLVAQLTSQLQKSLSRPIGWTAVPLDARFSTVRTRESNMGNFVCDVMRRHHDADCCVMASGTIRGDQVYPPGVIRIKDVTTCLPFEDPVVCLRVKGQAIWDALENGVSTYPAQEGRFPQVSNIVFEFDPSRESGRRLNLLRIGGRPYDPQAEYVLATRGYMGRGKDGYTSLLVESEGGAAEEIVDEENGILISAMLRQYFMALRTVGQWKRISDHWVDVASEPLSPSHARRSGRMPSLPGTDDDDNDDAARPAAWKAFLRRRLGLHKEPLDDDDDDHFDPRHGRGRRVVDEEEPDEDAEMDLEILLMRKFWARWAAKAGVKATVCEPLEDVDCLVDWTRVIAPAVEGRIRMVGVA</sequence>
<dbReference type="InterPro" id="IPR041821">
    <property type="entry name" value="CG11883_N"/>
</dbReference>
<keyword evidence="3" id="KW-0378">Hydrolase</keyword>
<evidence type="ECO:0000259" key="5">
    <source>
        <dbReference type="Pfam" id="PF00149"/>
    </source>
</evidence>
<name>A0A8E5MDD7_USTVR</name>
<dbReference type="Proteomes" id="UP000027002">
    <property type="component" value="Chromosome 1"/>
</dbReference>
<evidence type="ECO:0000256" key="3">
    <source>
        <dbReference type="RuleBase" id="RU362119"/>
    </source>
</evidence>
<evidence type="ECO:0000256" key="1">
    <source>
        <dbReference type="ARBA" id="ARBA00006654"/>
    </source>
</evidence>
<feature type="region of interest" description="Disordered" evidence="4">
    <location>
        <begin position="573"/>
        <end position="598"/>
    </location>
</feature>
<evidence type="ECO:0008006" key="9">
    <source>
        <dbReference type="Google" id="ProtNLM"/>
    </source>
</evidence>
<protein>
    <recommendedName>
        <fullName evidence="9">5'-nucleotidase</fullName>
    </recommendedName>
</protein>
<dbReference type="SUPFAM" id="SSF56300">
    <property type="entry name" value="Metallo-dependent phosphatases"/>
    <property type="match status" value="1"/>
</dbReference>
<feature type="domain" description="5'-Nucleotidase C-terminal" evidence="6">
    <location>
        <begin position="321"/>
        <end position="473"/>
    </location>
</feature>
<feature type="domain" description="Calcineurin-like phosphoesterase" evidence="5">
    <location>
        <begin position="34"/>
        <end position="248"/>
    </location>
</feature>
<feature type="region of interest" description="Disordered" evidence="4">
    <location>
        <begin position="526"/>
        <end position="552"/>
    </location>
</feature>
<dbReference type="GO" id="GO:0009166">
    <property type="term" value="P:nucleotide catabolic process"/>
    <property type="evidence" value="ECO:0007669"/>
    <property type="project" value="InterPro"/>
</dbReference>
<dbReference type="EMBL" id="CP072753">
    <property type="protein sequence ID" value="QUC16008.1"/>
    <property type="molecule type" value="Genomic_DNA"/>
</dbReference>
<dbReference type="Gene3D" id="3.90.780.10">
    <property type="entry name" value="5'-Nucleotidase, C-terminal domain"/>
    <property type="match status" value="1"/>
</dbReference>
<dbReference type="GO" id="GO:0000166">
    <property type="term" value="F:nucleotide binding"/>
    <property type="evidence" value="ECO:0007669"/>
    <property type="project" value="UniProtKB-KW"/>
</dbReference>
<evidence type="ECO:0000256" key="4">
    <source>
        <dbReference type="SAM" id="MobiDB-lite"/>
    </source>
</evidence>
<keyword evidence="3" id="KW-0547">Nucleotide-binding</keyword>
<keyword evidence="2" id="KW-0732">Signal</keyword>
<dbReference type="InterPro" id="IPR036907">
    <property type="entry name" value="5'-Nucleotdase_C_sf"/>
</dbReference>
<dbReference type="InterPro" id="IPR008334">
    <property type="entry name" value="5'-Nucleotdase_C"/>
</dbReference>
<dbReference type="OrthoDB" id="10252235at2759"/>
<dbReference type="InterPro" id="IPR004843">
    <property type="entry name" value="Calcineurin-like_PHP"/>
</dbReference>
<organism evidence="7 8">
    <name type="scientific">Ustilaginoidea virens</name>
    <name type="common">Rice false smut fungus</name>
    <name type="synonym">Villosiclava virens</name>
    <dbReference type="NCBI Taxonomy" id="1159556"/>
    <lineage>
        <taxon>Eukaryota</taxon>
        <taxon>Fungi</taxon>
        <taxon>Dikarya</taxon>
        <taxon>Ascomycota</taxon>
        <taxon>Pezizomycotina</taxon>
        <taxon>Sordariomycetes</taxon>
        <taxon>Hypocreomycetidae</taxon>
        <taxon>Hypocreales</taxon>
        <taxon>Clavicipitaceae</taxon>
        <taxon>Ustilaginoidea</taxon>
    </lineage>
</organism>
<proteinExistence type="inferred from homology"/>
<dbReference type="PRINTS" id="PR01607">
    <property type="entry name" value="APYRASEFAMLY"/>
</dbReference>
<gene>
    <name evidence="7" type="ORF">UV8b_00249</name>
</gene>
<reference evidence="7" key="1">
    <citation type="submission" date="2020-03" db="EMBL/GenBank/DDBJ databases">
        <title>A mixture of massive structural variations and highly conserved coding sequences in Ustilaginoidea virens genome.</title>
        <authorList>
            <person name="Zhang K."/>
            <person name="Zhao Z."/>
            <person name="Zhang Z."/>
            <person name="Li Y."/>
            <person name="Hsiang T."/>
            <person name="Sun W."/>
        </authorList>
    </citation>
    <scope>NUCLEOTIDE SEQUENCE</scope>
    <source>
        <strain evidence="7">UV-8b</strain>
    </source>
</reference>
<dbReference type="Pfam" id="PF00149">
    <property type="entry name" value="Metallophos"/>
    <property type="match status" value="1"/>
</dbReference>
<dbReference type="CDD" id="cd07406">
    <property type="entry name" value="MPP_CG11883_N"/>
    <property type="match status" value="1"/>
</dbReference>
<dbReference type="PANTHER" id="PTHR11575:SF48">
    <property type="entry name" value="5'-NUCLEOTIDASE"/>
    <property type="match status" value="1"/>
</dbReference>
<keyword evidence="8" id="KW-1185">Reference proteome</keyword>
<dbReference type="GeneID" id="66061027"/>
<dbReference type="Pfam" id="PF02872">
    <property type="entry name" value="5_nucleotid_C"/>
    <property type="match status" value="1"/>
</dbReference>
<dbReference type="KEGG" id="uvi:66061027"/>